<evidence type="ECO:0000313" key="3">
    <source>
        <dbReference type="Proteomes" id="UP000038045"/>
    </source>
</evidence>
<dbReference type="PANTHER" id="PTHR24070">
    <property type="entry name" value="RAS, DI-RAS, AND RHEB FAMILY MEMBERS OF SMALL GTPASE SUPERFAMILY"/>
    <property type="match status" value="1"/>
</dbReference>
<dbReference type="GO" id="GO:0016020">
    <property type="term" value="C:membrane"/>
    <property type="evidence" value="ECO:0007669"/>
    <property type="project" value="InterPro"/>
</dbReference>
<dbReference type="SMART" id="SM00174">
    <property type="entry name" value="RHO"/>
    <property type="match status" value="1"/>
</dbReference>
<dbReference type="PROSITE" id="PS51419">
    <property type="entry name" value="RAB"/>
    <property type="match status" value="1"/>
</dbReference>
<keyword evidence="1" id="KW-0547">Nucleotide-binding</keyword>
<dbReference type="STRING" id="131310.A0A0N4ZF38"/>
<reference evidence="4" key="1">
    <citation type="submission" date="2017-02" db="UniProtKB">
        <authorList>
            <consortium name="WormBaseParasite"/>
        </authorList>
    </citation>
    <scope>IDENTIFICATION</scope>
</reference>
<dbReference type="SUPFAM" id="SSF52540">
    <property type="entry name" value="P-loop containing nucleoside triphosphate hydrolases"/>
    <property type="match status" value="1"/>
</dbReference>
<dbReference type="Pfam" id="PF00071">
    <property type="entry name" value="Ras"/>
    <property type="match status" value="1"/>
</dbReference>
<proteinExistence type="predicted"/>
<dbReference type="InterPro" id="IPR027417">
    <property type="entry name" value="P-loop_NTPase"/>
</dbReference>
<dbReference type="GO" id="GO:0003924">
    <property type="term" value="F:GTPase activity"/>
    <property type="evidence" value="ECO:0007669"/>
    <property type="project" value="InterPro"/>
</dbReference>
<dbReference type="AlphaFoldDB" id="A0A0N4ZF38"/>
<sequence>MSGANKSVRCLIFGQQSIGKTSFILKYLGLPIEHKNTLGKASFVKTELIDDEIVCLTIEKISSEDELTSNEISKSDVCVLAFSVNDPISFAYIIRARSIIYRCKPDLPIIIVATKADLRNSTLVGVPCIDMIRVHTFASEIGAYAYFETSIFSVDETSLLFCQAIKIVKLVEDCNERMKLQMDSTFQRIFSTVKNIWNRANNVVRQQTIDILGTKDIEEAKECIEEDKLEKVEPTTKTEENTTKVEDVDDEMTLLSNISILNIKDIIDEEDNSNNNSSYV</sequence>
<keyword evidence="2" id="KW-0342">GTP-binding</keyword>
<protein>
    <submittedName>
        <fullName evidence="4">Ras family protein</fullName>
    </submittedName>
</protein>
<evidence type="ECO:0000256" key="2">
    <source>
        <dbReference type="ARBA" id="ARBA00023134"/>
    </source>
</evidence>
<dbReference type="WBParaSite" id="PTRK_0000637000.1">
    <property type="protein sequence ID" value="PTRK_0000637000.1"/>
    <property type="gene ID" value="PTRK_0000637000"/>
</dbReference>
<organism evidence="3 4">
    <name type="scientific">Parastrongyloides trichosuri</name>
    <name type="common">Possum-specific nematode worm</name>
    <dbReference type="NCBI Taxonomy" id="131310"/>
    <lineage>
        <taxon>Eukaryota</taxon>
        <taxon>Metazoa</taxon>
        <taxon>Ecdysozoa</taxon>
        <taxon>Nematoda</taxon>
        <taxon>Chromadorea</taxon>
        <taxon>Rhabditida</taxon>
        <taxon>Tylenchina</taxon>
        <taxon>Panagrolaimomorpha</taxon>
        <taxon>Strongyloidoidea</taxon>
        <taxon>Strongyloididae</taxon>
        <taxon>Parastrongyloides</taxon>
    </lineage>
</organism>
<dbReference type="GO" id="GO:0005525">
    <property type="term" value="F:GTP binding"/>
    <property type="evidence" value="ECO:0007669"/>
    <property type="project" value="UniProtKB-KW"/>
</dbReference>
<dbReference type="InterPro" id="IPR001806">
    <property type="entry name" value="Small_GTPase"/>
</dbReference>
<dbReference type="GO" id="GO:0007165">
    <property type="term" value="P:signal transduction"/>
    <property type="evidence" value="ECO:0007669"/>
    <property type="project" value="InterPro"/>
</dbReference>
<evidence type="ECO:0000256" key="1">
    <source>
        <dbReference type="ARBA" id="ARBA00022741"/>
    </source>
</evidence>
<accession>A0A0N4ZF38</accession>
<evidence type="ECO:0000313" key="4">
    <source>
        <dbReference type="WBParaSite" id="PTRK_0000637000.1"/>
    </source>
</evidence>
<keyword evidence="3" id="KW-1185">Reference proteome</keyword>
<dbReference type="Gene3D" id="3.40.50.300">
    <property type="entry name" value="P-loop containing nucleotide triphosphate hydrolases"/>
    <property type="match status" value="1"/>
</dbReference>
<name>A0A0N4ZF38_PARTI</name>
<dbReference type="InterPro" id="IPR020849">
    <property type="entry name" value="Small_GTPase_Ras-type"/>
</dbReference>
<dbReference type="PRINTS" id="PR00449">
    <property type="entry name" value="RASTRNSFRMNG"/>
</dbReference>
<dbReference type="Proteomes" id="UP000038045">
    <property type="component" value="Unplaced"/>
</dbReference>